<dbReference type="Pfam" id="PF00650">
    <property type="entry name" value="CRAL_TRIO"/>
    <property type="match status" value="1"/>
</dbReference>
<evidence type="ECO:0000256" key="1">
    <source>
        <dbReference type="SAM" id="MobiDB-lite"/>
    </source>
</evidence>
<dbReference type="InterPro" id="IPR052578">
    <property type="entry name" value="PI_Transfer_CRAL-TRIO"/>
</dbReference>
<evidence type="ECO:0000313" key="3">
    <source>
        <dbReference type="EMBL" id="CAF9904217.1"/>
    </source>
</evidence>
<dbReference type="Proteomes" id="UP000664521">
    <property type="component" value="Unassembled WGS sequence"/>
</dbReference>
<dbReference type="InterPro" id="IPR036273">
    <property type="entry name" value="CRAL/TRIO_N_dom_sf"/>
</dbReference>
<sequence length="370" mass="41498">MAAPTALHQAVDQNGSIIDQDPSTNSSTLPLKTAITSTSSEHTPENATCDGSTNPILTPFILPSPNHAPQPPPALTADQQTKYNALLTASKAWSVLPTSSKPASPTSPLSDPERFWLTRECLLRYLRATKWNLAQATARVQNTLIWRREYGVEGFTPEYIGPENETGKQVQLGYDIHGRPCLYLNPARQNTERSEKQIQHLVFMLERTIEIMPPGVENLALLCDMKQGAGKQPSVGQGRQVLSILQTHYPERLGRALVHNVPWVVWGFFKLINPFIDPLTKEKMKFDEDLRRLVPPGQLLKGYGGDVEFDYRHEIYWKAFNEMAEKRQRERWERWVQGGKNVGESENYLRGGEEPSVGREAVDGAADVSA</sequence>
<dbReference type="GO" id="GO:0008289">
    <property type="term" value="F:lipid binding"/>
    <property type="evidence" value="ECO:0007669"/>
    <property type="project" value="UniProtKB-ARBA"/>
</dbReference>
<dbReference type="InterPro" id="IPR001251">
    <property type="entry name" value="CRAL-TRIO_dom"/>
</dbReference>
<dbReference type="GO" id="GO:0008526">
    <property type="term" value="F:phosphatidylinositol transfer activity"/>
    <property type="evidence" value="ECO:0007669"/>
    <property type="project" value="TreeGrafter"/>
</dbReference>
<feature type="compositionally biased region" description="Polar residues" evidence="1">
    <location>
        <begin position="11"/>
        <end position="30"/>
    </location>
</feature>
<accession>A0A8H3EHQ1</accession>
<evidence type="ECO:0000259" key="2">
    <source>
        <dbReference type="PROSITE" id="PS50191"/>
    </source>
</evidence>
<keyword evidence="4" id="KW-1185">Reference proteome</keyword>
<dbReference type="EMBL" id="CAJPDS010000002">
    <property type="protein sequence ID" value="CAF9904217.1"/>
    <property type="molecule type" value="Genomic_DNA"/>
</dbReference>
<dbReference type="AlphaFoldDB" id="A0A8H3EHQ1"/>
<feature type="region of interest" description="Disordered" evidence="1">
    <location>
        <begin position="36"/>
        <end position="55"/>
    </location>
</feature>
<dbReference type="Pfam" id="PF03765">
    <property type="entry name" value="CRAL_TRIO_N"/>
    <property type="match status" value="1"/>
</dbReference>
<dbReference type="InterPro" id="IPR011074">
    <property type="entry name" value="CRAL/TRIO_N_dom"/>
</dbReference>
<protein>
    <recommendedName>
        <fullName evidence="2">CRAL-TRIO domain-containing protein</fullName>
    </recommendedName>
</protein>
<gene>
    <name evidence="3" type="ORF">HETSPECPRED_003438</name>
</gene>
<dbReference type="OrthoDB" id="75724at2759"/>
<name>A0A8H3EHQ1_9LECA</name>
<comment type="caution">
    <text evidence="3">The sequence shown here is derived from an EMBL/GenBank/DDBJ whole genome shotgun (WGS) entry which is preliminary data.</text>
</comment>
<dbReference type="PANTHER" id="PTHR45824:SF29">
    <property type="entry name" value="GH16843P"/>
    <property type="match status" value="1"/>
</dbReference>
<dbReference type="SUPFAM" id="SSF52087">
    <property type="entry name" value="CRAL/TRIO domain"/>
    <property type="match status" value="1"/>
</dbReference>
<evidence type="ECO:0000313" key="4">
    <source>
        <dbReference type="Proteomes" id="UP000664521"/>
    </source>
</evidence>
<proteinExistence type="predicted"/>
<dbReference type="Gene3D" id="3.40.525.10">
    <property type="entry name" value="CRAL-TRIO lipid binding domain"/>
    <property type="match status" value="1"/>
</dbReference>
<dbReference type="SMART" id="SM01100">
    <property type="entry name" value="CRAL_TRIO_N"/>
    <property type="match status" value="1"/>
</dbReference>
<dbReference type="CDD" id="cd00170">
    <property type="entry name" value="SEC14"/>
    <property type="match status" value="1"/>
</dbReference>
<dbReference type="InterPro" id="IPR036865">
    <property type="entry name" value="CRAL-TRIO_dom_sf"/>
</dbReference>
<dbReference type="SMART" id="SM00516">
    <property type="entry name" value="SEC14"/>
    <property type="match status" value="1"/>
</dbReference>
<organism evidence="3 4">
    <name type="scientific">Heterodermia speciosa</name>
    <dbReference type="NCBI Taxonomy" id="116794"/>
    <lineage>
        <taxon>Eukaryota</taxon>
        <taxon>Fungi</taxon>
        <taxon>Dikarya</taxon>
        <taxon>Ascomycota</taxon>
        <taxon>Pezizomycotina</taxon>
        <taxon>Lecanoromycetes</taxon>
        <taxon>OSLEUM clade</taxon>
        <taxon>Lecanoromycetidae</taxon>
        <taxon>Caliciales</taxon>
        <taxon>Physciaceae</taxon>
        <taxon>Heterodermia</taxon>
    </lineage>
</organism>
<feature type="domain" description="CRAL-TRIO" evidence="2">
    <location>
        <begin position="172"/>
        <end position="311"/>
    </location>
</feature>
<dbReference type="FunFam" id="3.40.525.10:FF:000013">
    <property type="entry name" value="Phosphatidylinositol transfer protein PDR16"/>
    <property type="match status" value="1"/>
</dbReference>
<dbReference type="GO" id="GO:0071944">
    <property type="term" value="C:cell periphery"/>
    <property type="evidence" value="ECO:0007669"/>
    <property type="project" value="UniProtKB-ARBA"/>
</dbReference>
<feature type="compositionally biased region" description="Basic and acidic residues" evidence="1">
    <location>
        <begin position="351"/>
        <end position="362"/>
    </location>
</feature>
<reference evidence="3" key="1">
    <citation type="submission" date="2021-03" db="EMBL/GenBank/DDBJ databases">
        <authorList>
            <person name="Tagirdzhanova G."/>
        </authorList>
    </citation>
    <scope>NUCLEOTIDE SEQUENCE</scope>
</reference>
<dbReference type="PANTHER" id="PTHR45824">
    <property type="entry name" value="GH16843P"/>
    <property type="match status" value="1"/>
</dbReference>
<feature type="region of interest" description="Disordered" evidence="1">
    <location>
        <begin position="342"/>
        <end position="370"/>
    </location>
</feature>
<feature type="region of interest" description="Disordered" evidence="1">
    <location>
        <begin position="1"/>
        <end position="30"/>
    </location>
</feature>
<dbReference type="SUPFAM" id="SSF46938">
    <property type="entry name" value="CRAL/TRIO N-terminal domain"/>
    <property type="match status" value="1"/>
</dbReference>
<dbReference type="PROSITE" id="PS50191">
    <property type="entry name" value="CRAL_TRIO"/>
    <property type="match status" value="1"/>
</dbReference>